<comment type="similarity">
    <text evidence="2">Belongs to the ROK (NagC/XylR) family.</text>
</comment>
<dbReference type="PANTHER" id="PTHR42742">
    <property type="entry name" value="TRANSCRIPTIONAL REPRESSOR MPRA"/>
    <property type="match status" value="1"/>
</dbReference>
<proteinExistence type="inferred from homology"/>
<dbReference type="Gene3D" id="3.30.420.40">
    <property type="match status" value="2"/>
</dbReference>
<comment type="catalytic activity">
    <reaction evidence="7">
        <text>D-fructose + ATP = D-fructose 6-phosphate + ADP + H(+)</text>
        <dbReference type="Rhea" id="RHEA:16125"/>
        <dbReference type="ChEBI" id="CHEBI:15378"/>
        <dbReference type="ChEBI" id="CHEBI:30616"/>
        <dbReference type="ChEBI" id="CHEBI:37721"/>
        <dbReference type="ChEBI" id="CHEBI:61527"/>
        <dbReference type="ChEBI" id="CHEBI:456216"/>
        <dbReference type="EC" id="2.7.1.4"/>
    </reaction>
</comment>
<evidence type="ECO:0000313" key="9">
    <source>
        <dbReference type="Proteomes" id="UP001595715"/>
    </source>
</evidence>
<accession>A0ABV8JYR8</accession>
<evidence type="ECO:0000256" key="2">
    <source>
        <dbReference type="ARBA" id="ARBA00006479"/>
    </source>
</evidence>
<dbReference type="InterPro" id="IPR043129">
    <property type="entry name" value="ATPase_NBD"/>
</dbReference>
<evidence type="ECO:0000256" key="6">
    <source>
        <dbReference type="ARBA" id="ARBA00038887"/>
    </source>
</evidence>
<dbReference type="EC" id="2.7.1.4" evidence="6"/>
<keyword evidence="3" id="KW-0479">Metal-binding</keyword>
<dbReference type="InterPro" id="IPR051804">
    <property type="entry name" value="Carb_Metab_Reg_Kinase/Isom"/>
</dbReference>
<gene>
    <name evidence="8" type="ORF">ACFOZ8_00210</name>
</gene>
<dbReference type="PROSITE" id="PS01125">
    <property type="entry name" value="ROK"/>
    <property type="match status" value="1"/>
</dbReference>
<dbReference type="Pfam" id="PF00480">
    <property type="entry name" value="ROK"/>
    <property type="match status" value="1"/>
</dbReference>
<organism evidence="8 9">
    <name type="scientific">Paenibacillus xanthanilyticus</name>
    <dbReference type="NCBI Taxonomy" id="1783531"/>
    <lineage>
        <taxon>Bacteria</taxon>
        <taxon>Bacillati</taxon>
        <taxon>Bacillota</taxon>
        <taxon>Bacilli</taxon>
        <taxon>Bacillales</taxon>
        <taxon>Paenibacillaceae</taxon>
        <taxon>Paenibacillus</taxon>
    </lineage>
</organism>
<dbReference type="RefSeq" id="WP_377716457.1">
    <property type="nucleotide sequence ID" value="NZ_JBHSAM010000001.1"/>
</dbReference>
<dbReference type="SUPFAM" id="SSF53067">
    <property type="entry name" value="Actin-like ATPase domain"/>
    <property type="match status" value="1"/>
</dbReference>
<keyword evidence="4" id="KW-0862">Zinc</keyword>
<dbReference type="PANTHER" id="PTHR42742:SF3">
    <property type="entry name" value="FRUCTOKINASE"/>
    <property type="match status" value="1"/>
</dbReference>
<dbReference type="EMBL" id="JBHSAM010000001">
    <property type="protein sequence ID" value="MFC4098077.1"/>
    <property type="molecule type" value="Genomic_DNA"/>
</dbReference>
<evidence type="ECO:0000256" key="4">
    <source>
        <dbReference type="ARBA" id="ARBA00022833"/>
    </source>
</evidence>
<dbReference type="InterPro" id="IPR049874">
    <property type="entry name" value="ROK_cs"/>
</dbReference>
<dbReference type="InterPro" id="IPR000600">
    <property type="entry name" value="ROK"/>
</dbReference>
<name>A0ABV8JYR8_9BACL</name>
<dbReference type="CDD" id="cd24067">
    <property type="entry name" value="ASKHA_NBD_ROK_BsFRK-like"/>
    <property type="match status" value="1"/>
</dbReference>
<evidence type="ECO:0000256" key="3">
    <source>
        <dbReference type="ARBA" id="ARBA00022723"/>
    </source>
</evidence>
<keyword evidence="5" id="KW-0460">Magnesium</keyword>
<reference evidence="9" key="1">
    <citation type="journal article" date="2019" name="Int. J. Syst. Evol. Microbiol.">
        <title>The Global Catalogue of Microorganisms (GCM) 10K type strain sequencing project: providing services to taxonomists for standard genome sequencing and annotation.</title>
        <authorList>
            <consortium name="The Broad Institute Genomics Platform"/>
            <consortium name="The Broad Institute Genome Sequencing Center for Infectious Disease"/>
            <person name="Wu L."/>
            <person name="Ma J."/>
        </authorList>
    </citation>
    <scope>NUCLEOTIDE SEQUENCE [LARGE SCALE GENOMIC DNA]</scope>
    <source>
        <strain evidence="9">IBRC-M 10987</strain>
    </source>
</reference>
<comment type="cofactor">
    <cofactor evidence="1">
        <name>Mg(2+)</name>
        <dbReference type="ChEBI" id="CHEBI:18420"/>
    </cofactor>
</comment>
<dbReference type="Proteomes" id="UP001595715">
    <property type="component" value="Unassembled WGS sequence"/>
</dbReference>
<protein>
    <recommendedName>
        <fullName evidence="6">fructokinase</fullName>
        <ecNumber evidence="6">2.7.1.4</ecNumber>
    </recommendedName>
</protein>
<evidence type="ECO:0000256" key="1">
    <source>
        <dbReference type="ARBA" id="ARBA00001946"/>
    </source>
</evidence>
<keyword evidence="9" id="KW-1185">Reference proteome</keyword>
<evidence type="ECO:0000256" key="5">
    <source>
        <dbReference type="ARBA" id="ARBA00022842"/>
    </source>
</evidence>
<evidence type="ECO:0000256" key="7">
    <source>
        <dbReference type="ARBA" id="ARBA00048451"/>
    </source>
</evidence>
<evidence type="ECO:0000313" key="8">
    <source>
        <dbReference type="EMBL" id="MFC4098077.1"/>
    </source>
</evidence>
<comment type="caution">
    <text evidence="8">The sequence shown here is derived from an EMBL/GenBank/DDBJ whole genome shotgun (WGS) entry which is preliminary data.</text>
</comment>
<sequence>MRIGAVEAGGTKFVCGIGNEHGVIEDRVSFPTERPAITMANVIGYFRDKGVEAMGIGSFGPIDIDKTSPSYGHVTTTPKPGWSGFDLVGTLKREFDVPYGWDTDVNAAALGEATWGAAKGLDSCVYYTVGTGVGVGVYAEGKLVHGLVHPEGGHVLTRRHPKDDFAGCCPYHGDCLEGMAAGPAIEQRWKVKGHELPADHPAWGIEAYYIAQAVTGTILLLSPKKVILGGGVMQQQHLFPLIREEVKRNLNGYVSAAAILNQIDSYIVSPGLGHNAGLSGSLALGVEALKDATRG</sequence>